<dbReference type="GO" id="GO:0009007">
    <property type="term" value="F:site-specific DNA-methyltransferase (adenine-specific) activity"/>
    <property type="evidence" value="ECO:0007669"/>
    <property type="project" value="UniProtKB-EC"/>
</dbReference>
<gene>
    <name evidence="7" type="ORF">GCM10007063_23760</name>
</gene>
<reference evidence="7" key="2">
    <citation type="submission" date="2020-09" db="EMBL/GenBank/DDBJ databases">
        <authorList>
            <person name="Sun Q."/>
            <person name="Ohkuma M."/>
        </authorList>
    </citation>
    <scope>NUCLEOTIDE SEQUENCE</scope>
    <source>
        <strain evidence="7">JCM 12580</strain>
    </source>
</reference>
<evidence type="ECO:0000259" key="5">
    <source>
        <dbReference type="Pfam" id="PF02384"/>
    </source>
</evidence>
<name>A0A917PZ05_9BACI</name>
<dbReference type="PRINTS" id="PR00507">
    <property type="entry name" value="N12N6MTFRASE"/>
</dbReference>
<comment type="caution">
    <text evidence="7">The sequence shown here is derived from an EMBL/GenBank/DDBJ whole genome shotgun (WGS) entry which is preliminary data.</text>
</comment>
<evidence type="ECO:0000313" key="7">
    <source>
        <dbReference type="EMBL" id="GGK00702.1"/>
    </source>
</evidence>
<keyword evidence="8" id="KW-1185">Reference proteome</keyword>
<dbReference type="InterPro" id="IPR041635">
    <property type="entry name" value="Type_ISP_LLaBIII_C"/>
</dbReference>
<dbReference type="PANTHER" id="PTHR33841:SF1">
    <property type="entry name" value="DNA METHYLTRANSFERASE A"/>
    <property type="match status" value="1"/>
</dbReference>
<sequence>MKVFNNYLNELNKNLQLNNATEHTHRTALKIMIETINEEIIATNEPKRSDFGAPDFIITQGQHSIGYVEAKDIGENLDDVEQSEQLTRYLTSLDNLILTNYLEFRWYVQGEFRYSAKIGKFNRNGKIEIVTHEYKKLKDLLESFFALETPKVTSSELLASRMAGYSKLIHDIIKEIFRSENQSDASSIHKQLEAFREILINTLNPDEFADMYAQTICYGLFASRFNFKKSVNDEPFTRMNAVYSIPKTNPFLRKMFNHVAGPELDERIAWVVDDLVKMFRETDITQILNDFGNNSGKFDPVLHFYETFLASYDEKLREVRGVYYTPESVVSYIVESVDTVLKSSFDLADGLADTSKVRVNKIESEKGKRKTEDVHRVQILDPATGTGTFLHSVINKIYKYYENNKGMWSGYVSEHLLPRLHGFEILMASYAVTHMKLSLLLQELGYKFESPERLQVYLTNTLEKPNEIAGTNLFTHWLAEESNSASKIKTHNPVMVIVGNPPYSVNSVNTGEWIIKLLKGEDTYSAKAIDQTFKSPEKLISNYFKVEGKSLGEANPKNLLDDYVKFIRFSQWKIERTGYGVLGLITNHGYLNNPTFRGMRESLLKTFDDIYIINLHGNSSRKETSPDGTVDQNVFDIKQGVSIAIFVKKQYSQKQHGTVYYKDLWGRRQEKYEWLNKNNISSTNWDNVLKPSSPHYLFTPQDLKKEKEYLNGYKLDDIMPVKVTGIKTHRDSLVFGFTEEELHRKISDFMNPNISDDETRFKFFGTTAKGNNLAGDNSEWKMAQKRKTIYKDDNWKNVIEECDLKPYDKRYIFYHNDAIDRPKRKIMSNMLRTNLALVTVRQVAEDEFNHVFATDSMINNRYTLSNRGTAFMFPLYIYPTKEEIENNLFTEDHKDANFTEKFVNEISNALNLKYISDGKGDLQRTIGPMDFYNYIYAILNSNLYRERYVSFLKTDYPRIQFSSNISLFKSLRDLGEQLMKNHVEVDGEITTSFPVAGDNIVKEVNFESTNEHLGKLFINKCQYFDNVPIDVWNYWVGGYQISSRWLKDRVGRKLSFNELEYFQKMVGSIVKTINLTQEIDQVLKVYGGLPIKM</sequence>
<organism evidence="7 8">
    <name type="scientific">Lentibacillus kapialis</name>
    <dbReference type="NCBI Taxonomy" id="340214"/>
    <lineage>
        <taxon>Bacteria</taxon>
        <taxon>Bacillati</taxon>
        <taxon>Bacillota</taxon>
        <taxon>Bacilli</taxon>
        <taxon>Bacillales</taxon>
        <taxon>Bacillaceae</taxon>
        <taxon>Lentibacillus</taxon>
    </lineage>
</organism>
<dbReference type="EMBL" id="BMNQ01000037">
    <property type="protein sequence ID" value="GGK00702.1"/>
    <property type="molecule type" value="Genomic_DNA"/>
</dbReference>
<dbReference type="Proteomes" id="UP000658382">
    <property type="component" value="Unassembled WGS sequence"/>
</dbReference>
<accession>A0A917PZ05</accession>
<dbReference type="RefSeq" id="WP_188633315.1">
    <property type="nucleotide sequence ID" value="NZ_BMNQ01000037.1"/>
</dbReference>
<evidence type="ECO:0000256" key="1">
    <source>
        <dbReference type="ARBA" id="ARBA00011900"/>
    </source>
</evidence>
<comment type="catalytic activity">
    <reaction evidence="4">
        <text>a 2'-deoxyadenosine in DNA + S-adenosyl-L-methionine = an N(6)-methyl-2'-deoxyadenosine in DNA + S-adenosyl-L-homocysteine + H(+)</text>
        <dbReference type="Rhea" id="RHEA:15197"/>
        <dbReference type="Rhea" id="RHEA-COMP:12418"/>
        <dbReference type="Rhea" id="RHEA-COMP:12419"/>
        <dbReference type="ChEBI" id="CHEBI:15378"/>
        <dbReference type="ChEBI" id="CHEBI:57856"/>
        <dbReference type="ChEBI" id="CHEBI:59789"/>
        <dbReference type="ChEBI" id="CHEBI:90615"/>
        <dbReference type="ChEBI" id="CHEBI:90616"/>
        <dbReference type="EC" id="2.1.1.72"/>
    </reaction>
</comment>
<feature type="domain" description="DNA methylase adenine-specific" evidence="5">
    <location>
        <begin position="303"/>
        <end position="506"/>
    </location>
</feature>
<dbReference type="InterPro" id="IPR029063">
    <property type="entry name" value="SAM-dependent_MTases_sf"/>
</dbReference>
<dbReference type="Pfam" id="PF02384">
    <property type="entry name" value="N6_Mtase"/>
    <property type="match status" value="1"/>
</dbReference>
<proteinExistence type="predicted"/>
<dbReference type="GO" id="GO:0008170">
    <property type="term" value="F:N-methyltransferase activity"/>
    <property type="evidence" value="ECO:0007669"/>
    <property type="project" value="InterPro"/>
</dbReference>
<dbReference type="PANTHER" id="PTHR33841">
    <property type="entry name" value="DNA METHYLTRANSFERASE YEEA-RELATED"/>
    <property type="match status" value="1"/>
</dbReference>
<evidence type="ECO:0000259" key="6">
    <source>
        <dbReference type="Pfam" id="PF18135"/>
    </source>
</evidence>
<evidence type="ECO:0000256" key="4">
    <source>
        <dbReference type="ARBA" id="ARBA00047942"/>
    </source>
</evidence>
<reference evidence="7" key="1">
    <citation type="journal article" date="2014" name="Int. J. Syst. Evol. Microbiol.">
        <title>Complete genome sequence of Corynebacterium casei LMG S-19264T (=DSM 44701T), isolated from a smear-ripened cheese.</title>
        <authorList>
            <consortium name="US DOE Joint Genome Institute (JGI-PGF)"/>
            <person name="Walter F."/>
            <person name="Albersmeier A."/>
            <person name="Kalinowski J."/>
            <person name="Ruckert C."/>
        </authorList>
    </citation>
    <scope>NUCLEOTIDE SEQUENCE</scope>
    <source>
        <strain evidence="7">JCM 12580</strain>
    </source>
</reference>
<evidence type="ECO:0000256" key="3">
    <source>
        <dbReference type="ARBA" id="ARBA00022679"/>
    </source>
</evidence>
<keyword evidence="3" id="KW-0808">Transferase</keyword>
<evidence type="ECO:0000313" key="8">
    <source>
        <dbReference type="Proteomes" id="UP000658382"/>
    </source>
</evidence>
<dbReference type="Gene3D" id="3.40.50.150">
    <property type="entry name" value="Vaccinia Virus protein VP39"/>
    <property type="match status" value="1"/>
</dbReference>
<dbReference type="EC" id="2.1.1.72" evidence="1"/>
<dbReference type="Pfam" id="PF18135">
    <property type="entry name" value="Type_ISP_C"/>
    <property type="match status" value="1"/>
</dbReference>
<protein>
    <recommendedName>
        <fullName evidence="1">site-specific DNA-methyltransferase (adenine-specific)</fullName>
        <ecNumber evidence="1">2.1.1.72</ecNumber>
    </recommendedName>
</protein>
<dbReference type="InterPro" id="IPR003356">
    <property type="entry name" value="DNA_methylase_A-5"/>
</dbReference>
<feature type="domain" description="Type ISP restriction-modification enzyme LLaBIII C-terminal specificity" evidence="6">
    <location>
        <begin position="717"/>
        <end position="1058"/>
    </location>
</feature>
<dbReference type="InterPro" id="IPR050953">
    <property type="entry name" value="N4_N6_ade-DNA_methylase"/>
</dbReference>
<dbReference type="GO" id="GO:0032259">
    <property type="term" value="P:methylation"/>
    <property type="evidence" value="ECO:0007669"/>
    <property type="project" value="UniProtKB-KW"/>
</dbReference>
<evidence type="ECO:0000256" key="2">
    <source>
        <dbReference type="ARBA" id="ARBA00022603"/>
    </source>
</evidence>
<keyword evidence="2 7" id="KW-0489">Methyltransferase</keyword>
<dbReference type="AlphaFoldDB" id="A0A917PZ05"/>
<dbReference type="SUPFAM" id="SSF53335">
    <property type="entry name" value="S-adenosyl-L-methionine-dependent methyltransferases"/>
    <property type="match status" value="1"/>
</dbReference>
<dbReference type="GO" id="GO:0003677">
    <property type="term" value="F:DNA binding"/>
    <property type="evidence" value="ECO:0007669"/>
    <property type="project" value="InterPro"/>
</dbReference>